<gene>
    <name evidence="2" type="ORF">WCY31_10530</name>
</gene>
<dbReference type="RefSeq" id="WP_345969772.1">
    <property type="nucleotide sequence ID" value="NZ_CP147920.1"/>
</dbReference>
<dbReference type="EMBL" id="CP147920">
    <property type="protein sequence ID" value="XAU14675.1"/>
    <property type="molecule type" value="Genomic_DNA"/>
</dbReference>
<protein>
    <recommendedName>
        <fullName evidence="4">EexN family lipoprotein</fullName>
    </recommendedName>
</protein>
<reference evidence="2 3" key="1">
    <citation type="submission" date="2024-03" db="EMBL/GenBank/DDBJ databases">
        <title>Sulfurimonas sp. HSL3-1.</title>
        <authorList>
            <person name="Wang S."/>
        </authorList>
    </citation>
    <scope>NUCLEOTIDE SEQUENCE [LARGE SCALE GENOMIC DNA]</scope>
    <source>
        <strain evidence="2 3">HSL3-1</strain>
    </source>
</reference>
<sequence length="68" mass="7705">MIAKTVSVLILGILSSGCSSEMRYDMAHDIAKQNCRNITNPDERRACEAQHDQPYQEYKATEQYPVGQ</sequence>
<organism evidence="2 3">
    <name type="scientific">Sulfurimonas diazotrophicus</name>
    <dbReference type="NCBI Taxonomy" id="3131939"/>
    <lineage>
        <taxon>Bacteria</taxon>
        <taxon>Pseudomonadati</taxon>
        <taxon>Campylobacterota</taxon>
        <taxon>Epsilonproteobacteria</taxon>
        <taxon>Campylobacterales</taxon>
        <taxon>Sulfurimonadaceae</taxon>
        <taxon>Sulfurimonas</taxon>
    </lineage>
</organism>
<dbReference type="PROSITE" id="PS51257">
    <property type="entry name" value="PROKAR_LIPOPROTEIN"/>
    <property type="match status" value="1"/>
</dbReference>
<evidence type="ECO:0000313" key="3">
    <source>
        <dbReference type="Proteomes" id="UP001447842"/>
    </source>
</evidence>
<name>A0ABZ3H809_9BACT</name>
<evidence type="ECO:0000313" key="2">
    <source>
        <dbReference type="EMBL" id="XAU14675.1"/>
    </source>
</evidence>
<accession>A0ABZ3H809</accession>
<keyword evidence="3" id="KW-1185">Reference proteome</keyword>
<dbReference type="Proteomes" id="UP001447842">
    <property type="component" value="Chromosome"/>
</dbReference>
<proteinExistence type="predicted"/>
<evidence type="ECO:0000256" key="1">
    <source>
        <dbReference type="SAM" id="MobiDB-lite"/>
    </source>
</evidence>
<evidence type="ECO:0008006" key="4">
    <source>
        <dbReference type="Google" id="ProtNLM"/>
    </source>
</evidence>
<feature type="region of interest" description="Disordered" evidence="1">
    <location>
        <begin position="49"/>
        <end position="68"/>
    </location>
</feature>